<feature type="compositionally biased region" description="Polar residues" evidence="1">
    <location>
        <begin position="293"/>
        <end position="307"/>
    </location>
</feature>
<evidence type="ECO:0000313" key="2">
    <source>
        <dbReference type="EMBL" id="EAF3073458.1"/>
    </source>
</evidence>
<evidence type="ECO:0008006" key="4">
    <source>
        <dbReference type="Google" id="ProtNLM"/>
    </source>
</evidence>
<evidence type="ECO:0000256" key="1">
    <source>
        <dbReference type="SAM" id="MobiDB-lite"/>
    </source>
</evidence>
<organism evidence="2 3">
    <name type="scientific">Listeria monocytogenes serotype 1/2a</name>
    <dbReference type="NCBI Taxonomy" id="1906951"/>
    <lineage>
        <taxon>Bacteria</taxon>
        <taxon>Bacillati</taxon>
        <taxon>Bacillota</taxon>
        <taxon>Bacilli</taxon>
        <taxon>Bacillales</taxon>
        <taxon>Listeriaceae</taxon>
        <taxon>Listeria</taxon>
    </lineage>
</organism>
<dbReference type="EMBL" id="AAAWLI010000001">
    <property type="protein sequence ID" value="EAF3073458.1"/>
    <property type="molecule type" value="Genomic_DNA"/>
</dbReference>
<dbReference type="Proteomes" id="UP000724783">
    <property type="component" value="Unassembled WGS sequence"/>
</dbReference>
<feature type="region of interest" description="Disordered" evidence="1">
    <location>
        <begin position="283"/>
        <end position="310"/>
    </location>
</feature>
<protein>
    <recommendedName>
        <fullName evidence="4">ParB/Sulfiredoxin domain-containing protein</fullName>
    </recommendedName>
</protein>
<evidence type="ECO:0000313" key="3">
    <source>
        <dbReference type="Proteomes" id="UP000724783"/>
    </source>
</evidence>
<sequence length="505" mass="58700">MGVKYVEIEKIDNYIENPRHEVGLNELDTLKKLFDVSGYQNMINLAQDIYTNGLVNASLVTIVKLNNADRYTVYEGNRRVACIKLILHPEKFSFLPKNQIDRIKKMKSDTPSKINLSQIECLITDEEDAFFIMRRIHSGEDKGRGLKSWNTKEQEIFKLRTNPKNSTSIAKIISDKYEEFFKEDIQEEMAYTNIQRLFNNLEVRESLGIEKDNIDSFSCERLYLIKGVIEKVNQIAKIENLSISRKFNKRKIIEQIVIPIIEELKSKQLESKAINSIHIEQKNKSNKLSNSKEQQTQNKEATSNNGISVREDTGLKTEYKSIESISSTLKPKLPPKIGSGKLLSSTMPFTNLYHSNVRINTLVIEINQIRYKDFRLATQFLLRSLMEVYGHEYIDYFANLDYQDVQKMKAIAKDRIKRNQTVNEIYSEFISNHITKHFPKYAEQAELINISLSKNNNSSLMNILNFMVHSQNHIPDSIELIEAWYKVKSIVEAIDNILHEVKHNY</sequence>
<gene>
    <name evidence="2" type="ORF">CS106_03205</name>
</gene>
<accession>A0A9P2DPU8</accession>
<dbReference type="AlphaFoldDB" id="A0A9P2DPU8"/>
<comment type="caution">
    <text evidence="2">The sequence shown here is derived from an EMBL/GenBank/DDBJ whole genome shotgun (WGS) entry which is preliminary data.</text>
</comment>
<name>A0A9P2DPU8_LISMN</name>
<reference evidence="2" key="1">
    <citation type="submission" date="2018-06" db="EMBL/GenBank/DDBJ databases">
        <authorList>
            <consortium name="GenomeTrakr: Next Generation Sequencing Network for Food Pathogen Tracability"/>
        </authorList>
    </citation>
    <scope>NUCLEOTIDE SEQUENCE</scope>
    <source>
        <strain evidence="2">2009L-1297/TB0440</strain>
    </source>
</reference>
<proteinExistence type="predicted"/>